<evidence type="ECO:0000259" key="6">
    <source>
        <dbReference type="PROSITE" id="PS51391"/>
    </source>
</evidence>
<dbReference type="GeneID" id="112906605"/>
<accession>A0A7F5RLI4</accession>
<dbReference type="Pfam" id="PF04818">
    <property type="entry name" value="CID"/>
    <property type="match status" value="1"/>
</dbReference>
<reference evidence="8" key="1">
    <citation type="submission" date="2025-08" db="UniProtKB">
        <authorList>
            <consortium name="RefSeq"/>
        </authorList>
    </citation>
    <scope>IDENTIFICATION</scope>
</reference>
<dbReference type="SUPFAM" id="SSF48464">
    <property type="entry name" value="ENTH/VHS domain"/>
    <property type="match status" value="1"/>
</dbReference>
<dbReference type="PROSITE" id="PS51391">
    <property type="entry name" value="CID"/>
    <property type="match status" value="1"/>
</dbReference>
<dbReference type="InterPro" id="IPR032337">
    <property type="entry name" value="RPRD1A/B_C"/>
</dbReference>
<dbReference type="InterPro" id="IPR008942">
    <property type="entry name" value="ENTH_VHS"/>
</dbReference>
<evidence type="ECO:0000313" key="7">
    <source>
        <dbReference type="Proteomes" id="UP000192223"/>
    </source>
</evidence>
<dbReference type="InterPro" id="IPR006569">
    <property type="entry name" value="CID_dom"/>
</dbReference>
<dbReference type="GO" id="GO:0031124">
    <property type="term" value="P:mRNA 3'-end processing"/>
    <property type="evidence" value="ECO:0007669"/>
    <property type="project" value="TreeGrafter"/>
</dbReference>
<sequence>MVMAGFTESAFVKKLLDLNNSSQSIQTLSLWLIHHRKHHEPVVKIWLRELLKTKETKKLTFMYLANDVIQNSRKKGPEYGKEFANVLTKAFDHLVEIGCDEKTRNSLRRLLTIWGERGIYDENQIAEFGKSLVLLEEEPPSKKHKVHPPEKKEKKSKNHSSDERERKKSENEVIIEVDGITETHVHLSPRTPANDPPEPEELIRVMQDLESNTASADEVVRQQIAQLPREVSEVSLVSNIQDRTTAENLSKQVNDAVTLLNDYNNRLGNEVELRKKITNMLRDFLIAQKELLAQAEQGLEEYQEKLHKVHAVRQELKSHIQNLPDLTQLPDVTGGLAPLPSAGDLFNIH</sequence>
<evidence type="ECO:0000313" key="8">
    <source>
        <dbReference type="RefSeq" id="XP_025836806.1"/>
    </source>
</evidence>
<keyword evidence="7" id="KW-1185">Reference proteome</keyword>
<dbReference type="CDD" id="cd17002">
    <property type="entry name" value="CID_RPRD1"/>
    <property type="match status" value="1"/>
</dbReference>
<dbReference type="FunCoup" id="A0A7F5RLI4">
    <property type="interactions" value="1334"/>
</dbReference>
<dbReference type="GO" id="GO:0097550">
    <property type="term" value="C:transcription preinitiation complex"/>
    <property type="evidence" value="ECO:0007669"/>
    <property type="project" value="UniProtKB-ARBA"/>
</dbReference>
<dbReference type="GO" id="GO:0042802">
    <property type="term" value="F:identical protein binding"/>
    <property type="evidence" value="ECO:0007669"/>
    <property type="project" value="UniProtKB-ARBA"/>
</dbReference>
<comment type="subcellular location">
    <subcellularLocation>
        <location evidence="1">Nucleus</location>
    </subcellularLocation>
</comment>
<dbReference type="GO" id="GO:0001111">
    <property type="term" value="P:RNA polymerase II promoter clearance"/>
    <property type="evidence" value="ECO:0007669"/>
    <property type="project" value="UniProtKB-ARBA"/>
</dbReference>
<dbReference type="PANTHER" id="PTHR12460">
    <property type="entry name" value="CYCLIN-DEPENDENT KINASE INHIBITOR-RELATED PROTEIN"/>
    <property type="match status" value="1"/>
</dbReference>
<keyword evidence="4" id="KW-0175">Coiled coil</keyword>
<evidence type="ECO:0000256" key="2">
    <source>
        <dbReference type="ARBA" id="ARBA00023242"/>
    </source>
</evidence>
<dbReference type="GO" id="GO:0005654">
    <property type="term" value="C:nucleoplasm"/>
    <property type="evidence" value="ECO:0007669"/>
    <property type="project" value="UniProtKB-ARBA"/>
</dbReference>
<feature type="coiled-coil region" evidence="4">
    <location>
        <begin position="246"/>
        <end position="319"/>
    </location>
</feature>
<evidence type="ECO:0000256" key="1">
    <source>
        <dbReference type="ARBA" id="ARBA00004123"/>
    </source>
</evidence>
<dbReference type="SMART" id="SM00582">
    <property type="entry name" value="RPR"/>
    <property type="match status" value="1"/>
</dbReference>
<evidence type="ECO:0000256" key="4">
    <source>
        <dbReference type="SAM" id="Coils"/>
    </source>
</evidence>
<evidence type="ECO:0000256" key="3">
    <source>
        <dbReference type="ARBA" id="ARBA00034310"/>
    </source>
</evidence>
<name>A0A7F5RLI4_AGRPL</name>
<gene>
    <name evidence="8" type="primary">LOC112906605</name>
</gene>
<dbReference type="OrthoDB" id="10069473at2759"/>
<feature type="region of interest" description="Disordered" evidence="5">
    <location>
        <begin position="139"/>
        <end position="172"/>
    </location>
</feature>
<dbReference type="PANTHER" id="PTHR12460:SF0">
    <property type="entry name" value="CID DOMAIN-CONTAINING PROTEIN-RELATED"/>
    <property type="match status" value="1"/>
</dbReference>
<proteinExistence type="inferred from homology"/>
<dbReference type="Proteomes" id="UP000192223">
    <property type="component" value="Unplaced"/>
</dbReference>
<feature type="domain" description="CID" evidence="6">
    <location>
        <begin position="3"/>
        <end position="136"/>
    </location>
</feature>
<organism evidence="7 8">
    <name type="scientific">Agrilus planipennis</name>
    <name type="common">Emerald ash borer</name>
    <name type="synonym">Agrilus marcopoli</name>
    <dbReference type="NCBI Taxonomy" id="224129"/>
    <lineage>
        <taxon>Eukaryota</taxon>
        <taxon>Metazoa</taxon>
        <taxon>Ecdysozoa</taxon>
        <taxon>Arthropoda</taxon>
        <taxon>Hexapoda</taxon>
        <taxon>Insecta</taxon>
        <taxon>Pterygota</taxon>
        <taxon>Neoptera</taxon>
        <taxon>Endopterygota</taxon>
        <taxon>Coleoptera</taxon>
        <taxon>Polyphaga</taxon>
        <taxon>Elateriformia</taxon>
        <taxon>Buprestoidea</taxon>
        <taxon>Buprestidae</taxon>
        <taxon>Agrilinae</taxon>
        <taxon>Agrilus</taxon>
    </lineage>
</organism>
<dbReference type="RefSeq" id="XP_025836806.1">
    <property type="nucleotide sequence ID" value="XM_025981021.1"/>
</dbReference>
<dbReference type="Gene3D" id="6.10.250.2560">
    <property type="match status" value="1"/>
</dbReference>
<dbReference type="InParanoid" id="A0A7F5RLI4"/>
<evidence type="ECO:0000256" key="5">
    <source>
        <dbReference type="SAM" id="MobiDB-lite"/>
    </source>
</evidence>
<dbReference type="KEGG" id="apln:112906605"/>
<dbReference type="GO" id="GO:0000993">
    <property type="term" value="F:RNA polymerase II complex binding"/>
    <property type="evidence" value="ECO:0007669"/>
    <property type="project" value="TreeGrafter"/>
</dbReference>
<dbReference type="FunFam" id="1.25.40.90:FF:000007">
    <property type="entry name" value="Regulation of nuclear pre-mRNA domain-containing protein 1B"/>
    <property type="match status" value="1"/>
</dbReference>
<comment type="similarity">
    <text evidence="3">Belongs to the UPF0400 (RTT103) family.</text>
</comment>
<protein>
    <submittedName>
        <fullName evidence="8">Regulation of nuclear pre-mRNA domain-containing protein 1B isoform X1</fullName>
    </submittedName>
</protein>
<dbReference type="Pfam" id="PF16566">
    <property type="entry name" value="CREPT"/>
    <property type="match status" value="1"/>
</dbReference>
<feature type="compositionally biased region" description="Basic and acidic residues" evidence="5">
    <location>
        <begin position="147"/>
        <end position="171"/>
    </location>
</feature>
<dbReference type="AlphaFoldDB" id="A0A7F5RLI4"/>
<keyword evidence="2" id="KW-0539">Nucleus</keyword>
<dbReference type="Gene3D" id="1.25.40.90">
    <property type="match status" value="1"/>
</dbReference>